<dbReference type="OrthoDB" id="9800897at2"/>
<sequence>MVCRERVSADHSRAGISIIMKILVVDDDRLIRDMFTNSLETQGHEVTVATDGDDALRLLGEMKPDVVLCDIIMPNREGIETIAEISRTEPGLPVIAITGGGKLGPAPLLEAARRAGASAALKKPFGTKVLLNTIHQVMSGKEAGPGE</sequence>
<keyword evidence="5" id="KW-1185">Reference proteome</keyword>
<dbReference type="Pfam" id="PF00072">
    <property type="entry name" value="Response_reg"/>
    <property type="match status" value="1"/>
</dbReference>
<organism evidence="4 5">
    <name type="scientific">Minwuia thermotolerans</name>
    <dbReference type="NCBI Taxonomy" id="2056226"/>
    <lineage>
        <taxon>Bacteria</taxon>
        <taxon>Pseudomonadati</taxon>
        <taxon>Pseudomonadota</taxon>
        <taxon>Alphaproteobacteria</taxon>
        <taxon>Minwuiales</taxon>
        <taxon>Minwuiaceae</taxon>
        <taxon>Minwuia</taxon>
    </lineage>
</organism>
<accession>A0A2M9FWY7</accession>
<dbReference type="Proteomes" id="UP000229498">
    <property type="component" value="Unassembled WGS sequence"/>
</dbReference>
<feature type="domain" description="Response regulatory" evidence="3">
    <location>
        <begin position="21"/>
        <end position="138"/>
    </location>
</feature>
<dbReference type="SUPFAM" id="SSF52172">
    <property type="entry name" value="CheY-like"/>
    <property type="match status" value="1"/>
</dbReference>
<dbReference type="Gene3D" id="3.40.50.2300">
    <property type="match status" value="1"/>
</dbReference>
<gene>
    <name evidence="4" type="ORF">CVT23_19820</name>
</gene>
<keyword evidence="1 2" id="KW-0597">Phosphoprotein</keyword>
<dbReference type="InterPro" id="IPR001789">
    <property type="entry name" value="Sig_transdc_resp-reg_receiver"/>
</dbReference>
<evidence type="ECO:0000256" key="2">
    <source>
        <dbReference type="PROSITE-ProRule" id="PRU00169"/>
    </source>
</evidence>
<dbReference type="CDD" id="cd00156">
    <property type="entry name" value="REC"/>
    <property type="match status" value="1"/>
</dbReference>
<proteinExistence type="predicted"/>
<dbReference type="PANTHER" id="PTHR44591">
    <property type="entry name" value="STRESS RESPONSE REGULATOR PROTEIN 1"/>
    <property type="match status" value="1"/>
</dbReference>
<dbReference type="InterPro" id="IPR011006">
    <property type="entry name" value="CheY-like_superfamily"/>
</dbReference>
<feature type="modified residue" description="4-aspartylphosphate" evidence="2">
    <location>
        <position position="70"/>
    </location>
</feature>
<dbReference type="AlphaFoldDB" id="A0A2M9FWY7"/>
<dbReference type="SMART" id="SM00448">
    <property type="entry name" value="REC"/>
    <property type="match status" value="1"/>
</dbReference>
<comment type="caution">
    <text evidence="4">The sequence shown here is derived from an EMBL/GenBank/DDBJ whole genome shotgun (WGS) entry which is preliminary data.</text>
</comment>
<dbReference type="PANTHER" id="PTHR44591:SF3">
    <property type="entry name" value="RESPONSE REGULATORY DOMAIN-CONTAINING PROTEIN"/>
    <property type="match status" value="1"/>
</dbReference>
<evidence type="ECO:0000256" key="1">
    <source>
        <dbReference type="ARBA" id="ARBA00022553"/>
    </source>
</evidence>
<evidence type="ECO:0000313" key="4">
    <source>
        <dbReference type="EMBL" id="PJK27978.1"/>
    </source>
</evidence>
<name>A0A2M9FWY7_9PROT</name>
<protein>
    <submittedName>
        <fullName evidence="4">Response regulator</fullName>
    </submittedName>
</protein>
<dbReference type="GO" id="GO:0000160">
    <property type="term" value="P:phosphorelay signal transduction system"/>
    <property type="evidence" value="ECO:0007669"/>
    <property type="project" value="InterPro"/>
</dbReference>
<dbReference type="PROSITE" id="PS50110">
    <property type="entry name" value="RESPONSE_REGULATORY"/>
    <property type="match status" value="1"/>
</dbReference>
<reference evidence="4 5" key="1">
    <citation type="submission" date="2017-11" db="EMBL/GenBank/DDBJ databases">
        <title>Draft genome sequence of Rhizobiales bacterium SY3-13.</title>
        <authorList>
            <person name="Sun C."/>
        </authorList>
    </citation>
    <scope>NUCLEOTIDE SEQUENCE [LARGE SCALE GENOMIC DNA]</scope>
    <source>
        <strain evidence="4 5">SY3-13</strain>
    </source>
</reference>
<dbReference type="InterPro" id="IPR050595">
    <property type="entry name" value="Bact_response_regulator"/>
</dbReference>
<evidence type="ECO:0000313" key="5">
    <source>
        <dbReference type="Proteomes" id="UP000229498"/>
    </source>
</evidence>
<dbReference type="EMBL" id="PHIG01000052">
    <property type="protein sequence ID" value="PJK27978.1"/>
    <property type="molecule type" value="Genomic_DNA"/>
</dbReference>
<evidence type="ECO:0000259" key="3">
    <source>
        <dbReference type="PROSITE" id="PS50110"/>
    </source>
</evidence>